<accession>A0AAV1AIA2</accession>
<organism evidence="1 2">
    <name type="scientific">Vicia faba</name>
    <name type="common">Broad bean</name>
    <name type="synonym">Faba vulgaris</name>
    <dbReference type="NCBI Taxonomy" id="3906"/>
    <lineage>
        <taxon>Eukaryota</taxon>
        <taxon>Viridiplantae</taxon>
        <taxon>Streptophyta</taxon>
        <taxon>Embryophyta</taxon>
        <taxon>Tracheophyta</taxon>
        <taxon>Spermatophyta</taxon>
        <taxon>Magnoliopsida</taxon>
        <taxon>eudicotyledons</taxon>
        <taxon>Gunneridae</taxon>
        <taxon>Pentapetalae</taxon>
        <taxon>rosids</taxon>
        <taxon>fabids</taxon>
        <taxon>Fabales</taxon>
        <taxon>Fabaceae</taxon>
        <taxon>Papilionoideae</taxon>
        <taxon>50 kb inversion clade</taxon>
        <taxon>NPAAA clade</taxon>
        <taxon>Hologalegina</taxon>
        <taxon>IRL clade</taxon>
        <taxon>Fabeae</taxon>
        <taxon>Vicia</taxon>
    </lineage>
</organism>
<dbReference type="Proteomes" id="UP001157006">
    <property type="component" value="Chromosome 4"/>
</dbReference>
<protein>
    <submittedName>
        <fullName evidence="1">Uncharacterized protein</fullName>
    </submittedName>
</protein>
<name>A0AAV1AIA2_VICFA</name>
<gene>
    <name evidence="1" type="ORF">VFH_IV163160</name>
</gene>
<reference evidence="1 2" key="1">
    <citation type="submission" date="2023-01" db="EMBL/GenBank/DDBJ databases">
        <authorList>
            <person name="Kreplak J."/>
        </authorList>
    </citation>
    <scope>NUCLEOTIDE SEQUENCE [LARGE SCALE GENOMIC DNA]</scope>
</reference>
<keyword evidence="2" id="KW-1185">Reference proteome</keyword>
<dbReference type="AlphaFoldDB" id="A0AAV1AIA2"/>
<proteinExistence type="predicted"/>
<evidence type="ECO:0000313" key="2">
    <source>
        <dbReference type="Proteomes" id="UP001157006"/>
    </source>
</evidence>
<dbReference type="EMBL" id="OX451739">
    <property type="protein sequence ID" value="CAI8610042.1"/>
    <property type="molecule type" value="Genomic_DNA"/>
</dbReference>
<sequence length="104" mass="11240">MINCGEKICHAGEPVPTNYRWRLSKGICTKQRVTRILILDTPNLVIILGLGSPNSVTYPANSTDGYVAHKDSIKGGKITTRLQGVQSSHSHASTEIRGITLLGL</sequence>
<evidence type="ECO:0000313" key="1">
    <source>
        <dbReference type="EMBL" id="CAI8610042.1"/>
    </source>
</evidence>